<dbReference type="Pfam" id="PF01323">
    <property type="entry name" value="DSBA"/>
    <property type="match status" value="2"/>
</dbReference>
<dbReference type="GO" id="GO:0005777">
    <property type="term" value="C:peroxisome"/>
    <property type="evidence" value="ECO:0007669"/>
    <property type="project" value="TreeGrafter"/>
</dbReference>
<feature type="domain" description="DSBA-like thioredoxin" evidence="1">
    <location>
        <begin position="8"/>
        <end position="216"/>
    </location>
</feature>
<proteinExistence type="predicted"/>
<dbReference type="Gene3D" id="3.40.30.10">
    <property type="entry name" value="Glutaredoxin"/>
    <property type="match status" value="2"/>
</dbReference>
<gene>
    <name evidence="2" type="ORF">K504DRAFT_427775</name>
</gene>
<sequence>MSSSRAVLEFNYDISCPFAYIASTRVEALAQRTSATLIWRPVLLGAIYRATSAPQGAAGSASDVFNPTKKAVTGRSMQRTLRRYQIAYNPPPEHPRKSVNALRLIHYVPAHERPKLSKALFRAYWVEGQDVTDSKVLLAIAKDSGVAGAGSLTEDVFSDPVARKALEDATADSIARGAFGVPGFWIPGATWVDFNGERKQGRFYWGQDRMQFVEATLLSLKKGAETSAPPNLKSLMPRCIGSNTLTEKVKLQFWYDFSSPWAFLGWTQLERLRRTFGKNLEIEMKPFLLGILFREIGTPNEPGASMSEAKALWSRQDHADWVDYWNDVNVQEGSPDKPIEFHWADEFPIRTPTVLRCALVDPNLVPLLYRACWEQNAKVANEAVLLEILNNGGYNGAAILEKASTPAIKNQLRALTAEAKTVGICGVPSYRLFGKGSNGNWEGRGSIIWGQDETNVVEDLIVGWDDERSELVAEAGKAEFGTARTNARL</sequence>
<dbReference type="EMBL" id="MU005767">
    <property type="protein sequence ID" value="KAF2711403.1"/>
    <property type="molecule type" value="Genomic_DNA"/>
</dbReference>
<dbReference type="PANTHER" id="PTHR42943:SF2">
    <property type="entry name" value="GLUTATHIONE S-TRANSFERASE KAPPA 1"/>
    <property type="match status" value="1"/>
</dbReference>
<dbReference type="GO" id="GO:0005739">
    <property type="term" value="C:mitochondrion"/>
    <property type="evidence" value="ECO:0007669"/>
    <property type="project" value="TreeGrafter"/>
</dbReference>
<dbReference type="OrthoDB" id="4664297at2759"/>
<dbReference type="AlphaFoldDB" id="A0A6G1KFJ5"/>
<evidence type="ECO:0000259" key="1">
    <source>
        <dbReference type="Pfam" id="PF01323"/>
    </source>
</evidence>
<accession>A0A6G1KFJ5</accession>
<evidence type="ECO:0000313" key="3">
    <source>
        <dbReference type="Proteomes" id="UP000799428"/>
    </source>
</evidence>
<keyword evidence="3" id="KW-1185">Reference proteome</keyword>
<reference evidence="2" key="1">
    <citation type="journal article" date="2020" name="Stud. Mycol.">
        <title>101 Dothideomycetes genomes: a test case for predicting lifestyles and emergence of pathogens.</title>
        <authorList>
            <person name="Haridas S."/>
            <person name="Albert R."/>
            <person name="Binder M."/>
            <person name="Bloem J."/>
            <person name="Labutti K."/>
            <person name="Salamov A."/>
            <person name="Andreopoulos B."/>
            <person name="Baker S."/>
            <person name="Barry K."/>
            <person name="Bills G."/>
            <person name="Bluhm B."/>
            <person name="Cannon C."/>
            <person name="Castanera R."/>
            <person name="Culley D."/>
            <person name="Daum C."/>
            <person name="Ezra D."/>
            <person name="Gonzalez J."/>
            <person name="Henrissat B."/>
            <person name="Kuo A."/>
            <person name="Liang C."/>
            <person name="Lipzen A."/>
            <person name="Lutzoni F."/>
            <person name="Magnuson J."/>
            <person name="Mondo S."/>
            <person name="Nolan M."/>
            <person name="Ohm R."/>
            <person name="Pangilinan J."/>
            <person name="Park H.-J."/>
            <person name="Ramirez L."/>
            <person name="Alfaro M."/>
            <person name="Sun H."/>
            <person name="Tritt A."/>
            <person name="Yoshinaga Y."/>
            <person name="Zwiers L.-H."/>
            <person name="Turgeon B."/>
            <person name="Goodwin S."/>
            <person name="Spatafora J."/>
            <person name="Crous P."/>
            <person name="Grigoriev I."/>
        </authorList>
    </citation>
    <scope>NUCLEOTIDE SEQUENCE</scope>
    <source>
        <strain evidence="2">CBS 279.74</strain>
    </source>
</reference>
<dbReference type="InterPro" id="IPR001853">
    <property type="entry name" value="DSBA-like_thioredoxin_dom"/>
</dbReference>
<dbReference type="GO" id="GO:0006749">
    <property type="term" value="P:glutathione metabolic process"/>
    <property type="evidence" value="ECO:0007669"/>
    <property type="project" value="TreeGrafter"/>
</dbReference>
<dbReference type="PANTHER" id="PTHR42943">
    <property type="entry name" value="GLUTATHIONE S-TRANSFERASE KAPPA"/>
    <property type="match status" value="1"/>
</dbReference>
<dbReference type="GO" id="GO:0004364">
    <property type="term" value="F:glutathione transferase activity"/>
    <property type="evidence" value="ECO:0007669"/>
    <property type="project" value="TreeGrafter"/>
</dbReference>
<dbReference type="Proteomes" id="UP000799428">
    <property type="component" value="Unassembled WGS sequence"/>
</dbReference>
<protein>
    <submittedName>
        <fullName evidence="2">Thioredoxin-like protein</fullName>
    </submittedName>
</protein>
<organism evidence="2 3">
    <name type="scientific">Pleomassaria siparia CBS 279.74</name>
    <dbReference type="NCBI Taxonomy" id="1314801"/>
    <lineage>
        <taxon>Eukaryota</taxon>
        <taxon>Fungi</taxon>
        <taxon>Dikarya</taxon>
        <taxon>Ascomycota</taxon>
        <taxon>Pezizomycotina</taxon>
        <taxon>Dothideomycetes</taxon>
        <taxon>Pleosporomycetidae</taxon>
        <taxon>Pleosporales</taxon>
        <taxon>Pleomassariaceae</taxon>
        <taxon>Pleomassaria</taxon>
    </lineage>
</organism>
<dbReference type="GO" id="GO:0004602">
    <property type="term" value="F:glutathione peroxidase activity"/>
    <property type="evidence" value="ECO:0007669"/>
    <property type="project" value="TreeGrafter"/>
</dbReference>
<dbReference type="InterPro" id="IPR036249">
    <property type="entry name" value="Thioredoxin-like_sf"/>
</dbReference>
<dbReference type="SUPFAM" id="SSF52833">
    <property type="entry name" value="Thioredoxin-like"/>
    <property type="match status" value="2"/>
</dbReference>
<evidence type="ECO:0000313" key="2">
    <source>
        <dbReference type="EMBL" id="KAF2711403.1"/>
    </source>
</evidence>
<name>A0A6G1KFJ5_9PLEO</name>
<dbReference type="InterPro" id="IPR051924">
    <property type="entry name" value="GST_Kappa/NadH"/>
</dbReference>
<feature type="domain" description="DSBA-like thioredoxin" evidence="1">
    <location>
        <begin position="363"/>
        <end position="460"/>
    </location>
</feature>